<feature type="transmembrane region" description="Helical" evidence="2">
    <location>
        <begin position="244"/>
        <end position="265"/>
    </location>
</feature>
<dbReference type="Proteomes" id="UP000432015">
    <property type="component" value="Unassembled WGS sequence"/>
</dbReference>
<dbReference type="RefSeq" id="WP_156217394.1">
    <property type="nucleotide sequence ID" value="NZ_WOFH01000005.1"/>
</dbReference>
<feature type="compositionally biased region" description="Basic and acidic residues" evidence="1">
    <location>
        <begin position="10"/>
        <end position="19"/>
    </location>
</feature>
<evidence type="ECO:0000313" key="4">
    <source>
        <dbReference type="Proteomes" id="UP000432015"/>
    </source>
</evidence>
<protein>
    <submittedName>
        <fullName evidence="3">Uncharacterized protein</fullName>
    </submittedName>
</protein>
<gene>
    <name evidence="3" type="ORF">GNZ18_16920</name>
</gene>
<feature type="transmembrane region" description="Helical" evidence="2">
    <location>
        <begin position="199"/>
        <end position="224"/>
    </location>
</feature>
<proteinExistence type="predicted"/>
<keyword evidence="2" id="KW-1133">Transmembrane helix</keyword>
<keyword evidence="4" id="KW-1185">Reference proteome</keyword>
<feature type="transmembrane region" description="Helical" evidence="2">
    <location>
        <begin position="98"/>
        <end position="118"/>
    </location>
</feature>
<organism evidence="3 4">
    <name type="scientific">Actinomadura litoris</name>
    <dbReference type="NCBI Taxonomy" id="2678616"/>
    <lineage>
        <taxon>Bacteria</taxon>
        <taxon>Bacillati</taxon>
        <taxon>Actinomycetota</taxon>
        <taxon>Actinomycetes</taxon>
        <taxon>Streptosporangiales</taxon>
        <taxon>Thermomonosporaceae</taxon>
        <taxon>Actinomadura</taxon>
    </lineage>
</organism>
<evidence type="ECO:0000313" key="3">
    <source>
        <dbReference type="EMBL" id="MUN38275.1"/>
    </source>
</evidence>
<feature type="region of interest" description="Disordered" evidence="1">
    <location>
        <begin position="1"/>
        <end position="35"/>
    </location>
</feature>
<dbReference type="EMBL" id="WOFH01000005">
    <property type="protein sequence ID" value="MUN38275.1"/>
    <property type="molecule type" value="Genomic_DNA"/>
</dbReference>
<evidence type="ECO:0000256" key="1">
    <source>
        <dbReference type="SAM" id="MobiDB-lite"/>
    </source>
</evidence>
<evidence type="ECO:0000256" key="2">
    <source>
        <dbReference type="SAM" id="Phobius"/>
    </source>
</evidence>
<keyword evidence="2" id="KW-0472">Membrane</keyword>
<feature type="transmembrane region" description="Helical" evidence="2">
    <location>
        <begin position="162"/>
        <end position="187"/>
    </location>
</feature>
<feature type="transmembrane region" description="Helical" evidence="2">
    <location>
        <begin position="42"/>
        <end position="63"/>
    </location>
</feature>
<feature type="transmembrane region" description="Helical" evidence="2">
    <location>
        <begin position="130"/>
        <end position="150"/>
    </location>
</feature>
<name>A0A7K1L1Y7_9ACTN</name>
<comment type="caution">
    <text evidence="3">The sequence shown here is derived from an EMBL/GenBank/DDBJ whole genome shotgun (WGS) entry which is preliminary data.</text>
</comment>
<reference evidence="3 4" key="1">
    <citation type="submission" date="2019-11" db="EMBL/GenBank/DDBJ databases">
        <authorList>
            <person name="Cao P."/>
        </authorList>
    </citation>
    <scope>NUCLEOTIDE SEQUENCE [LARGE SCALE GENOMIC DNA]</scope>
    <source>
        <strain evidence="3 4">NEAU-AAG5</strain>
    </source>
</reference>
<accession>A0A7K1L1Y7</accession>
<dbReference type="AlphaFoldDB" id="A0A7K1L1Y7"/>
<sequence length="371" mass="40839">MTAGPPTDGRGAREGDRVSLGKGAAPAPGMRREPSAGPTGPAWIVVPARAVALVVVLPLRLCYDLLRLVGRGVAAVFRAVGGGVAWLLDLLITRPLRWLVVVVVIGGLRLLGRGAVHLARWLYRRLLLPVGRLLAMIGRGLALVLDFVLLRPLRLVGRGLAWLGSGIATVVGRLIGVLVVLPAVLVWRYVLRPPLLGLAWLFLTVGRGIAWVARGIGLFFVAVWDVLASGWKAFASAVAWTWRLLGRGLAWLGHVLFVLPARYLLVLPARALYRHLLTPIGHGVRGTWRLAARLLRWLWRTFVTVPLRWTGRVLIVAPSRWVRTSVLRPVGHGIRTSWRVTVGDPVRAVRATMRETSREVRLTLRRTFRGH</sequence>
<feature type="transmembrane region" description="Helical" evidence="2">
    <location>
        <begin position="75"/>
        <end position="92"/>
    </location>
</feature>
<keyword evidence="2" id="KW-0812">Transmembrane</keyword>